<dbReference type="InterPro" id="IPR036612">
    <property type="entry name" value="KH_dom_type_1_sf"/>
</dbReference>
<dbReference type="SUPFAM" id="SSF55144">
    <property type="entry name" value="LigT-like"/>
    <property type="match status" value="1"/>
</dbReference>
<feature type="domain" description="K Homology" evidence="1">
    <location>
        <begin position="82"/>
        <end position="138"/>
    </location>
</feature>
<feature type="domain" description="A-kinase anchor protein 7-like phosphoesterase" evidence="2">
    <location>
        <begin position="153"/>
        <end position="386"/>
    </location>
</feature>
<proteinExistence type="predicted"/>
<reference evidence="3 4" key="1">
    <citation type="submission" date="2019-07" db="EMBL/GenBank/DDBJ databases">
        <authorList>
            <person name="Jastrzebski P J."/>
            <person name="Paukszto L."/>
            <person name="Jastrzebski P J."/>
        </authorList>
    </citation>
    <scope>NUCLEOTIDE SEQUENCE [LARGE SCALE GENOMIC DNA]</scope>
    <source>
        <strain evidence="3 4">WMS-il1</strain>
    </source>
</reference>
<dbReference type="EMBL" id="CABIJS010000111">
    <property type="protein sequence ID" value="VUZ43186.1"/>
    <property type="molecule type" value="Genomic_DNA"/>
</dbReference>
<evidence type="ECO:0000313" key="4">
    <source>
        <dbReference type="Proteomes" id="UP000321570"/>
    </source>
</evidence>
<accession>A0A564Y7Q0</accession>
<dbReference type="Proteomes" id="UP000321570">
    <property type="component" value="Unassembled WGS sequence"/>
</dbReference>
<keyword evidence="4" id="KW-1185">Reference proteome</keyword>
<evidence type="ECO:0000259" key="2">
    <source>
        <dbReference type="Pfam" id="PF10469"/>
    </source>
</evidence>
<name>A0A564Y7Q0_HYMDI</name>
<dbReference type="GO" id="GO:0003723">
    <property type="term" value="F:RNA binding"/>
    <property type="evidence" value="ECO:0007669"/>
    <property type="project" value="InterPro"/>
</dbReference>
<dbReference type="GO" id="GO:0005634">
    <property type="term" value="C:nucleus"/>
    <property type="evidence" value="ECO:0007669"/>
    <property type="project" value="TreeGrafter"/>
</dbReference>
<organism evidence="3 4">
    <name type="scientific">Hymenolepis diminuta</name>
    <name type="common">Rat tapeworm</name>
    <dbReference type="NCBI Taxonomy" id="6216"/>
    <lineage>
        <taxon>Eukaryota</taxon>
        <taxon>Metazoa</taxon>
        <taxon>Spiralia</taxon>
        <taxon>Lophotrochozoa</taxon>
        <taxon>Platyhelminthes</taxon>
        <taxon>Cestoda</taxon>
        <taxon>Eucestoda</taxon>
        <taxon>Cyclophyllidea</taxon>
        <taxon>Hymenolepididae</taxon>
        <taxon>Hymenolepis</taxon>
    </lineage>
</organism>
<dbReference type="Pfam" id="PF00013">
    <property type="entry name" value="KH_1"/>
    <property type="match status" value="1"/>
</dbReference>
<dbReference type="SUPFAM" id="SSF54791">
    <property type="entry name" value="Eukaryotic type KH-domain (KH-domain type I)"/>
    <property type="match status" value="1"/>
</dbReference>
<dbReference type="InterPro" id="IPR004088">
    <property type="entry name" value="KH_dom_type_1"/>
</dbReference>
<dbReference type="Gene3D" id="3.90.1140.10">
    <property type="entry name" value="Cyclic phosphodiesterase"/>
    <property type="match status" value="1"/>
</dbReference>
<dbReference type="Pfam" id="PF10469">
    <property type="entry name" value="AKAP7_NLS"/>
    <property type="match status" value="1"/>
</dbReference>
<dbReference type="PANTHER" id="PTHR13360:SF1">
    <property type="entry name" value="ACTIVATING SIGNAL COINTEGRATOR 1 COMPLEX SUBUNIT 1"/>
    <property type="match status" value="1"/>
</dbReference>
<dbReference type="GO" id="GO:0006307">
    <property type="term" value="P:DNA alkylation repair"/>
    <property type="evidence" value="ECO:0007669"/>
    <property type="project" value="InterPro"/>
</dbReference>
<evidence type="ECO:0000259" key="1">
    <source>
        <dbReference type="Pfam" id="PF00013"/>
    </source>
</evidence>
<dbReference type="InterPro" id="IPR019510">
    <property type="entry name" value="AKAP7-like_phosphoesterase"/>
</dbReference>
<gene>
    <name evidence="3" type="ORF">WMSIL1_LOCUS4017</name>
</gene>
<evidence type="ECO:0008006" key="5">
    <source>
        <dbReference type="Google" id="ProtNLM"/>
    </source>
</evidence>
<dbReference type="GO" id="GO:0006355">
    <property type="term" value="P:regulation of DNA-templated transcription"/>
    <property type="evidence" value="ECO:0007669"/>
    <property type="project" value="TreeGrafter"/>
</dbReference>
<dbReference type="PANTHER" id="PTHR13360">
    <property type="entry name" value="ACTIVATING SIGNAL COINTEGRATOR 1 COMPLEX SUBUNIT 1"/>
    <property type="match status" value="1"/>
</dbReference>
<dbReference type="Gene3D" id="3.30.1370.10">
    <property type="entry name" value="K Homology domain, type 1"/>
    <property type="match status" value="1"/>
</dbReference>
<sequence>MMGSVIMDTTENILSPPIVKSGNKLYRKNPDKNSNPLLVPVGHLNEDFDSNERTAEDESAKDRTCHFVGDIKAESGGYVANFHVPPIFYPFVIGPKHAKHQELESEFSCRLNIPGVQSTHNQIKITAKSESNIRGVARRIAWIVSEARPKMKPTHFVCLPVVNDVIKEKYLAFKNEVLKLAERDQTGTFRGIESDLFVSEHKLHFTLATLFLADQGEVRLASQLLSTFMDKTDEGRAFDRSPLCLTIRGVDLMNDDPMSVRVLYMTLHENIQGRRLQVLANGIADMFSHNGLHSGHRRVGEPVKLHLTVLNSRLRSQRQARRLDASISRADSCASEAFCALGILQAFETRSLVENGRFEEVRLCKMISDEGSEDDDGTNFYPCIAKLTWPNI</sequence>
<dbReference type="InterPro" id="IPR009097">
    <property type="entry name" value="Cyclic_Pdiesterase"/>
</dbReference>
<dbReference type="InterPro" id="IPR009210">
    <property type="entry name" value="ASCC1"/>
</dbReference>
<protein>
    <recommendedName>
        <fullName evidence="5">KH domain-containing protein</fullName>
    </recommendedName>
</protein>
<dbReference type="AlphaFoldDB" id="A0A564Y7Q0"/>
<evidence type="ECO:0000313" key="3">
    <source>
        <dbReference type="EMBL" id="VUZ43186.1"/>
    </source>
</evidence>